<accession>A0A1E7ERZ4</accession>
<dbReference type="Pfam" id="PF03364">
    <property type="entry name" value="Polyketide_cyc"/>
    <property type="match status" value="1"/>
</dbReference>
<dbReference type="KEGG" id="fcy:FRACYDRAFT_271578"/>
<evidence type="ECO:0000313" key="3">
    <source>
        <dbReference type="EMBL" id="OEU08778.1"/>
    </source>
</evidence>
<organism evidence="3 4">
    <name type="scientific">Fragilariopsis cylindrus CCMP1102</name>
    <dbReference type="NCBI Taxonomy" id="635003"/>
    <lineage>
        <taxon>Eukaryota</taxon>
        <taxon>Sar</taxon>
        <taxon>Stramenopiles</taxon>
        <taxon>Ochrophyta</taxon>
        <taxon>Bacillariophyta</taxon>
        <taxon>Bacillariophyceae</taxon>
        <taxon>Bacillariophycidae</taxon>
        <taxon>Bacillariales</taxon>
        <taxon>Bacillariaceae</taxon>
        <taxon>Fragilariopsis</taxon>
    </lineage>
</organism>
<dbReference type="Gene3D" id="3.30.530.20">
    <property type="match status" value="1"/>
</dbReference>
<dbReference type="SUPFAM" id="SSF55961">
    <property type="entry name" value="Bet v1-like"/>
    <property type="match status" value="1"/>
</dbReference>
<feature type="domain" description="Coenzyme Q-binding protein COQ10 START" evidence="2">
    <location>
        <begin position="21"/>
        <end position="151"/>
    </location>
</feature>
<dbReference type="InterPro" id="IPR023393">
    <property type="entry name" value="START-like_dom_sf"/>
</dbReference>
<protein>
    <recommendedName>
        <fullName evidence="2">Coenzyme Q-binding protein COQ10 START domain-containing protein</fullName>
    </recommendedName>
</protein>
<dbReference type="Proteomes" id="UP000095751">
    <property type="component" value="Unassembled WGS sequence"/>
</dbReference>
<dbReference type="EMBL" id="KV784378">
    <property type="protein sequence ID" value="OEU08778.1"/>
    <property type="molecule type" value="Genomic_DNA"/>
</dbReference>
<dbReference type="InParanoid" id="A0A1E7ERZ4"/>
<keyword evidence="4" id="KW-1185">Reference proteome</keyword>
<dbReference type="InterPro" id="IPR005031">
    <property type="entry name" value="COQ10_START"/>
</dbReference>
<dbReference type="OrthoDB" id="41924at2759"/>
<name>A0A1E7ERZ4_9STRA</name>
<evidence type="ECO:0000259" key="2">
    <source>
        <dbReference type="Pfam" id="PF03364"/>
    </source>
</evidence>
<proteinExistence type="predicted"/>
<evidence type="ECO:0000313" key="4">
    <source>
        <dbReference type="Proteomes" id="UP000095751"/>
    </source>
</evidence>
<reference evidence="3 4" key="1">
    <citation type="submission" date="2016-09" db="EMBL/GenBank/DDBJ databases">
        <title>Extensive genetic diversity and differential bi-allelic expression allows diatom success in the polar Southern Ocean.</title>
        <authorList>
            <consortium name="DOE Joint Genome Institute"/>
            <person name="Mock T."/>
            <person name="Otillar R.P."/>
            <person name="Strauss J."/>
            <person name="Dupont C."/>
            <person name="Frickenhaus S."/>
            <person name="Maumus F."/>
            <person name="Mcmullan M."/>
            <person name="Sanges R."/>
            <person name="Schmutz J."/>
            <person name="Toseland A."/>
            <person name="Valas R."/>
            <person name="Veluchamy A."/>
            <person name="Ward B.J."/>
            <person name="Allen A."/>
            <person name="Barry K."/>
            <person name="Falciatore A."/>
            <person name="Ferrante M."/>
            <person name="Fortunato A.E."/>
            <person name="Gloeckner G."/>
            <person name="Gruber A."/>
            <person name="Hipkin R."/>
            <person name="Janech M."/>
            <person name="Kroth P."/>
            <person name="Leese F."/>
            <person name="Lindquist E."/>
            <person name="Lyon B.R."/>
            <person name="Martin J."/>
            <person name="Mayer C."/>
            <person name="Parker M."/>
            <person name="Quesneville H."/>
            <person name="Raymond J."/>
            <person name="Uhlig C."/>
            <person name="Valentin K.U."/>
            <person name="Worden A.Z."/>
            <person name="Armbrust E.V."/>
            <person name="Bowler C."/>
            <person name="Green B."/>
            <person name="Moulton V."/>
            <person name="Van Oosterhout C."/>
            <person name="Grigoriev I."/>
        </authorList>
    </citation>
    <scope>NUCLEOTIDE SEQUENCE [LARGE SCALE GENOMIC DNA]</scope>
    <source>
        <strain evidence="3 4">CCMP1102</strain>
    </source>
</reference>
<evidence type="ECO:0000256" key="1">
    <source>
        <dbReference type="SAM" id="MobiDB-lite"/>
    </source>
</evidence>
<gene>
    <name evidence="3" type="ORF">FRACYDRAFT_271578</name>
</gene>
<sequence>MKQIQGTGEELGGGAICVQDVAAPKQAVWSQILDLNSYKGKVPKVSECENYFEKENEDGTCTMKTKMGVKVIPGYGYTSFYDHTYSPAKDSVTWRLDYDKKSDFDDVSGHWHLEDHPTKPDCTRVFYACDIKLKGSVPGPVVNFVSKSALKAATGWVKKESEKNPEAQPNLSFVDKSKISEL</sequence>
<dbReference type="AlphaFoldDB" id="A0A1E7ERZ4"/>
<feature type="region of interest" description="Disordered" evidence="1">
    <location>
        <begin position="157"/>
        <end position="182"/>
    </location>
</feature>